<comment type="caution">
    <text evidence="2">The sequence shown here is derived from an EMBL/GenBank/DDBJ whole genome shotgun (WGS) entry which is preliminary data.</text>
</comment>
<keyword evidence="1" id="KW-1133">Transmembrane helix</keyword>
<dbReference type="OrthoDB" id="3025589at2759"/>
<accession>A0A8H6X3E6</accession>
<keyword evidence="1" id="KW-0472">Membrane</keyword>
<proteinExistence type="predicted"/>
<dbReference type="EMBL" id="JACAZI010000028">
    <property type="protein sequence ID" value="KAF7333720.1"/>
    <property type="molecule type" value="Genomic_DNA"/>
</dbReference>
<evidence type="ECO:0000313" key="3">
    <source>
        <dbReference type="Proteomes" id="UP000620124"/>
    </source>
</evidence>
<protein>
    <submittedName>
        <fullName evidence="2">Uncharacterized protein</fullName>
    </submittedName>
</protein>
<feature type="transmembrane region" description="Helical" evidence="1">
    <location>
        <begin position="156"/>
        <end position="176"/>
    </location>
</feature>
<feature type="transmembrane region" description="Helical" evidence="1">
    <location>
        <begin position="115"/>
        <end position="136"/>
    </location>
</feature>
<keyword evidence="1" id="KW-0812">Transmembrane</keyword>
<feature type="transmembrane region" description="Helical" evidence="1">
    <location>
        <begin position="6"/>
        <end position="25"/>
    </location>
</feature>
<dbReference type="AlphaFoldDB" id="A0A8H6X3E6"/>
<evidence type="ECO:0000313" key="2">
    <source>
        <dbReference type="EMBL" id="KAF7333720.1"/>
    </source>
</evidence>
<gene>
    <name evidence="2" type="ORF">MVEN_02328400</name>
</gene>
<keyword evidence="3" id="KW-1185">Reference proteome</keyword>
<name>A0A8H6X3E6_9AGAR</name>
<dbReference type="Proteomes" id="UP000620124">
    <property type="component" value="Unassembled WGS sequence"/>
</dbReference>
<feature type="transmembrane region" description="Helical" evidence="1">
    <location>
        <begin position="196"/>
        <end position="216"/>
    </location>
</feature>
<organism evidence="2 3">
    <name type="scientific">Mycena venus</name>
    <dbReference type="NCBI Taxonomy" id="2733690"/>
    <lineage>
        <taxon>Eukaryota</taxon>
        <taxon>Fungi</taxon>
        <taxon>Dikarya</taxon>
        <taxon>Basidiomycota</taxon>
        <taxon>Agaricomycotina</taxon>
        <taxon>Agaricomycetes</taxon>
        <taxon>Agaricomycetidae</taxon>
        <taxon>Agaricales</taxon>
        <taxon>Marasmiineae</taxon>
        <taxon>Mycenaceae</taxon>
        <taxon>Mycena</taxon>
    </lineage>
</organism>
<sequence>MKFEVSSSLFLVIHKIVLELVYAALPPPGRRVLLIAASAMFLLGTVAIVIAVAEAVISLQMEKAAVQGSHELSTLTRYELGLEVTEIIRLAINSVVADLLLLYRCYIIWGSNKKVVIIPAILILIPLVLFVVGQIQVLSGSAPSSVQAAVDIRTPFLIMMGTNVLLMLLTAGRICYTRRDAVVLGCGSFRRRYDVAIAMILESGSIYCFSVILFVICQTLDIRQALGLTASDSLIVFTGISSGFLRQTMNIAPTLILVRVGLTHCRWKPDASPSDTSVSTVRHSTDKSPKYLLWENV</sequence>
<feature type="transmembrane region" description="Helical" evidence="1">
    <location>
        <begin position="32"/>
        <end position="53"/>
    </location>
</feature>
<evidence type="ECO:0000256" key="1">
    <source>
        <dbReference type="SAM" id="Phobius"/>
    </source>
</evidence>
<reference evidence="2" key="1">
    <citation type="submission" date="2020-05" db="EMBL/GenBank/DDBJ databases">
        <title>Mycena genomes resolve the evolution of fungal bioluminescence.</title>
        <authorList>
            <person name="Tsai I.J."/>
        </authorList>
    </citation>
    <scope>NUCLEOTIDE SEQUENCE</scope>
    <source>
        <strain evidence="2">CCC161011</strain>
    </source>
</reference>